<dbReference type="GO" id="GO:0045259">
    <property type="term" value="C:proton-transporting ATP synthase complex"/>
    <property type="evidence" value="ECO:0007669"/>
    <property type="project" value="UniProtKB-KW"/>
</dbReference>
<dbReference type="Proteomes" id="UP000306808">
    <property type="component" value="Unassembled WGS sequence"/>
</dbReference>
<keyword evidence="2 7" id="KW-0813">Transport</keyword>
<evidence type="ECO:0000256" key="6">
    <source>
        <dbReference type="ARBA" id="ARBA00023310"/>
    </source>
</evidence>
<evidence type="ECO:0000256" key="4">
    <source>
        <dbReference type="ARBA" id="ARBA00023065"/>
    </source>
</evidence>
<dbReference type="HAMAP" id="MF_01416">
    <property type="entry name" value="ATP_synth_delta_bact"/>
    <property type="match status" value="1"/>
</dbReference>
<proteinExistence type="inferred from homology"/>
<dbReference type="RefSeq" id="WP_136900994.1">
    <property type="nucleotide sequence ID" value="NZ_SUME01000003.1"/>
</dbReference>
<comment type="function">
    <text evidence="7">This protein is part of the stalk that links CF(0) to CF(1). It either transmits conformational changes from CF(0) to CF(1) or is implicated in proton conduction.</text>
</comment>
<evidence type="ECO:0000256" key="1">
    <source>
        <dbReference type="ARBA" id="ARBA00004370"/>
    </source>
</evidence>
<comment type="similarity">
    <text evidence="7">Belongs to the ATPase delta chain family.</text>
</comment>
<dbReference type="EMBL" id="SUME01000003">
    <property type="protein sequence ID" value="TJZ61341.1"/>
    <property type="molecule type" value="Genomic_DNA"/>
</dbReference>
<dbReference type="SUPFAM" id="SSF47928">
    <property type="entry name" value="N-terminal domain of the delta subunit of the F1F0-ATP synthase"/>
    <property type="match status" value="1"/>
</dbReference>
<reference evidence="8 9" key="1">
    <citation type="submission" date="2019-04" db="EMBL/GenBank/DDBJ databases">
        <title>Sphingobacterium olei sp. nov., isolated from oil-contaminated soil.</title>
        <authorList>
            <person name="Liu B."/>
        </authorList>
    </citation>
    <scope>NUCLEOTIDE SEQUENCE [LARGE SCALE GENOMIC DNA]</scope>
    <source>
        <strain evidence="8 9">HAL-9</strain>
    </source>
</reference>
<sequence length="181" mass="19849">MSVFKVASRYAKSLIDLAQQQGSLEVIKVDMEQIVALIKSNSELQAVLSNPIIKIDKKSSILEALFKDKVRPEILGFFNIMVRKGRSGLVYATAQEFIREYNEVKGIVNAEVTSATALSEANLQSLKAKIAQEINAEVILTNKVDTALIGGFVVKVGDRQLDVSIAGKLNKLERHFSSQGV</sequence>
<dbReference type="AlphaFoldDB" id="A0A4U0P228"/>
<keyword evidence="5 7" id="KW-0472">Membrane</keyword>
<evidence type="ECO:0000256" key="7">
    <source>
        <dbReference type="HAMAP-Rule" id="MF_01416"/>
    </source>
</evidence>
<evidence type="ECO:0000313" key="8">
    <source>
        <dbReference type="EMBL" id="TJZ61341.1"/>
    </source>
</evidence>
<keyword evidence="3 7" id="KW-0375">Hydrogen ion transport</keyword>
<dbReference type="GO" id="GO:0046933">
    <property type="term" value="F:proton-transporting ATP synthase activity, rotational mechanism"/>
    <property type="evidence" value="ECO:0007669"/>
    <property type="project" value="UniProtKB-UniRule"/>
</dbReference>
<dbReference type="InterPro" id="IPR020781">
    <property type="entry name" value="ATPase_OSCP/d_CS"/>
</dbReference>
<dbReference type="InterPro" id="IPR026015">
    <property type="entry name" value="ATP_synth_OSCP/delta_N_sf"/>
</dbReference>
<keyword evidence="6 7" id="KW-0066">ATP synthesis</keyword>
<dbReference type="PANTHER" id="PTHR11910">
    <property type="entry name" value="ATP SYNTHASE DELTA CHAIN"/>
    <property type="match status" value="1"/>
</dbReference>
<evidence type="ECO:0000256" key="3">
    <source>
        <dbReference type="ARBA" id="ARBA00022781"/>
    </source>
</evidence>
<protein>
    <recommendedName>
        <fullName evidence="7">ATP synthase subunit delta</fullName>
    </recommendedName>
    <alternativeName>
        <fullName evidence="7">ATP synthase F(1) sector subunit delta</fullName>
    </alternativeName>
    <alternativeName>
        <fullName evidence="7">F-type ATPase subunit delta</fullName>
        <shortName evidence="7">F-ATPase subunit delta</shortName>
    </alternativeName>
</protein>
<keyword evidence="9" id="KW-1185">Reference proteome</keyword>
<dbReference type="OrthoDB" id="9802471at2"/>
<keyword evidence="7" id="KW-0139">CF(1)</keyword>
<keyword evidence="4 7" id="KW-0406">Ion transport</keyword>
<dbReference type="GO" id="GO:0005886">
    <property type="term" value="C:plasma membrane"/>
    <property type="evidence" value="ECO:0007669"/>
    <property type="project" value="UniProtKB-SubCell"/>
</dbReference>
<evidence type="ECO:0000313" key="9">
    <source>
        <dbReference type="Proteomes" id="UP000306808"/>
    </source>
</evidence>
<comment type="subcellular location">
    <subcellularLocation>
        <location evidence="7">Cell membrane</location>
        <topology evidence="7">Peripheral membrane protein</topology>
    </subcellularLocation>
    <subcellularLocation>
        <location evidence="1">Membrane</location>
    </subcellularLocation>
</comment>
<accession>A0A4U0P228</accession>
<dbReference type="Gene3D" id="1.10.520.20">
    <property type="entry name" value="N-terminal domain of the delta subunit of the F1F0-ATP synthase"/>
    <property type="match status" value="1"/>
</dbReference>
<keyword evidence="7" id="KW-1003">Cell membrane</keyword>
<dbReference type="NCBIfam" id="TIGR01145">
    <property type="entry name" value="ATP_synt_delta"/>
    <property type="match status" value="1"/>
</dbReference>
<dbReference type="PRINTS" id="PR00125">
    <property type="entry name" value="ATPASEDELTA"/>
</dbReference>
<comment type="caution">
    <text evidence="8">The sequence shown here is derived from an EMBL/GenBank/DDBJ whole genome shotgun (WGS) entry which is preliminary data.</text>
</comment>
<dbReference type="Pfam" id="PF00213">
    <property type="entry name" value="OSCP"/>
    <property type="match status" value="1"/>
</dbReference>
<evidence type="ECO:0000256" key="2">
    <source>
        <dbReference type="ARBA" id="ARBA00022448"/>
    </source>
</evidence>
<gene>
    <name evidence="7 8" type="primary">atpH</name>
    <name evidence="8" type="ORF">FAZ15_09100</name>
</gene>
<name>A0A4U0P228_9SPHI</name>
<dbReference type="InterPro" id="IPR000711">
    <property type="entry name" value="ATPase_OSCP/dsu"/>
</dbReference>
<comment type="function">
    <text evidence="7">F(1)F(0) ATP synthase produces ATP from ADP in the presence of a proton or sodium gradient. F-type ATPases consist of two structural domains, F(1) containing the extramembraneous catalytic core and F(0) containing the membrane proton channel, linked together by a central stalk and a peripheral stalk. During catalysis, ATP synthesis in the catalytic domain of F(1) is coupled via a rotary mechanism of the central stalk subunits to proton translocation.</text>
</comment>
<organism evidence="8 9">
    <name type="scientific">Sphingobacterium olei</name>
    <dbReference type="NCBI Taxonomy" id="2571155"/>
    <lineage>
        <taxon>Bacteria</taxon>
        <taxon>Pseudomonadati</taxon>
        <taxon>Bacteroidota</taxon>
        <taxon>Sphingobacteriia</taxon>
        <taxon>Sphingobacteriales</taxon>
        <taxon>Sphingobacteriaceae</taxon>
        <taxon>Sphingobacterium</taxon>
    </lineage>
</organism>
<dbReference type="PROSITE" id="PS00389">
    <property type="entry name" value="ATPASE_DELTA"/>
    <property type="match status" value="1"/>
</dbReference>
<evidence type="ECO:0000256" key="5">
    <source>
        <dbReference type="ARBA" id="ARBA00023136"/>
    </source>
</evidence>